<accession>A0A0A2V7P3</accession>
<dbReference type="GeneID" id="26970189"/>
<gene>
    <name evidence="1" type="ORF">PAAG_11049</name>
</gene>
<sequence length="59" mass="6822">MGYENHGSFRLEEKEKNKLSNYQTRIRDMIFLTETWSSREQGAGYSGIEGATSWKMLSA</sequence>
<dbReference type="RefSeq" id="XP_015703563.1">
    <property type="nucleotide sequence ID" value="XM_015846759.1"/>
</dbReference>
<name>A0A0A2V7P3_PARBA</name>
<dbReference type="EMBL" id="KN293992">
    <property type="protein sequence ID" value="KGQ02100.1"/>
    <property type="molecule type" value="Genomic_DNA"/>
</dbReference>
<proteinExistence type="predicted"/>
<dbReference type="KEGG" id="pbl:PAAG_11049"/>
<organism evidence="1 2">
    <name type="scientific">Paracoccidioides lutzii (strain ATCC MYA-826 / Pb01)</name>
    <name type="common">Paracoccidioides brasiliensis</name>
    <dbReference type="NCBI Taxonomy" id="502779"/>
    <lineage>
        <taxon>Eukaryota</taxon>
        <taxon>Fungi</taxon>
        <taxon>Dikarya</taxon>
        <taxon>Ascomycota</taxon>
        <taxon>Pezizomycotina</taxon>
        <taxon>Eurotiomycetes</taxon>
        <taxon>Eurotiomycetidae</taxon>
        <taxon>Onygenales</taxon>
        <taxon>Ajellomycetaceae</taxon>
        <taxon>Paracoccidioides</taxon>
    </lineage>
</organism>
<dbReference type="HOGENOM" id="CLU_2961414_0_0_1"/>
<dbReference type="Proteomes" id="UP000002059">
    <property type="component" value="Partially assembled WGS sequence"/>
</dbReference>
<dbReference type="VEuPathDB" id="FungiDB:PAAG_11049"/>
<keyword evidence="2" id="KW-1185">Reference proteome</keyword>
<dbReference type="AlphaFoldDB" id="A0A0A2V7P3"/>
<protein>
    <submittedName>
        <fullName evidence="1">Uncharacterized protein</fullName>
    </submittedName>
</protein>
<evidence type="ECO:0000313" key="1">
    <source>
        <dbReference type="EMBL" id="KGQ02100.1"/>
    </source>
</evidence>
<reference evidence="1 2" key="1">
    <citation type="journal article" date="2011" name="PLoS Genet.">
        <title>Comparative genomic analysis of human fungal pathogens causing paracoccidioidomycosis.</title>
        <authorList>
            <person name="Desjardins C.A."/>
            <person name="Champion M.D."/>
            <person name="Holder J.W."/>
            <person name="Muszewska A."/>
            <person name="Goldberg J."/>
            <person name="Bailao A.M."/>
            <person name="Brigido M.M."/>
            <person name="Ferreira M.E."/>
            <person name="Garcia A.M."/>
            <person name="Grynberg M."/>
            <person name="Gujja S."/>
            <person name="Heiman D.I."/>
            <person name="Henn M.R."/>
            <person name="Kodira C.D."/>
            <person name="Leon-Narvaez H."/>
            <person name="Longo L.V."/>
            <person name="Ma L.J."/>
            <person name="Malavazi I."/>
            <person name="Matsuo A.L."/>
            <person name="Morais F.V."/>
            <person name="Pereira M."/>
            <person name="Rodriguez-Brito S."/>
            <person name="Sakthikumar S."/>
            <person name="Salem-Izacc S.M."/>
            <person name="Sykes S.M."/>
            <person name="Teixeira M.M."/>
            <person name="Vallejo M.C."/>
            <person name="Walter M.E."/>
            <person name="Yandava C."/>
            <person name="Young S."/>
            <person name="Zeng Q."/>
            <person name="Zucker J."/>
            <person name="Felipe M.S."/>
            <person name="Goldman G.H."/>
            <person name="Haas B.J."/>
            <person name="McEwen J.G."/>
            <person name="Nino-Vega G."/>
            <person name="Puccia R."/>
            <person name="San-Blas G."/>
            <person name="Soares C.M."/>
            <person name="Birren B.W."/>
            <person name="Cuomo C.A."/>
        </authorList>
    </citation>
    <scope>NUCLEOTIDE SEQUENCE [LARGE SCALE GENOMIC DNA]</scope>
    <source>
        <strain evidence="2">ATCC MYA-826 / Pb01</strain>
    </source>
</reference>
<evidence type="ECO:0000313" key="2">
    <source>
        <dbReference type="Proteomes" id="UP000002059"/>
    </source>
</evidence>